<evidence type="ECO:0000256" key="1">
    <source>
        <dbReference type="ARBA" id="ARBA00004141"/>
    </source>
</evidence>
<reference evidence="11" key="1">
    <citation type="submission" date="2018-06" db="EMBL/GenBank/DDBJ databases">
        <authorList>
            <person name="Sun S."/>
            <person name="Li Q."/>
            <person name="Kong L."/>
            <person name="Yu H."/>
        </authorList>
    </citation>
    <scope>NUCLEOTIDE SEQUENCE</scope>
</reference>
<dbReference type="GO" id="GO:0005739">
    <property type="term" value="C:mitochondrion"/>
    <property type="evidence" value="ECO:0007669"/>
    <property type="project" value="TreeGrafter"/>
</dbReference>
<feature type="transmembrane region" description="Helical" evidence="9">
    <location>
        <begin position="155"/>
        <end position="172"/>
    </location>
</feature>
<dbReference type="GO" id="GO:0004129">
    <property type="term" value="F:cytochrome-c oxidase activity"/>
    <property type="evidence" value="ECO:0007669"/>
    <property type="project" value="InterPro"/>
</dbReference>
<dbReference type="PROSITE" id="PS50253">
    <property type="entry name" value="COX3"/>
    <property type="match status" value="1"/>
</dbReference>
<dbReference type="PANTHER" id="PTHR11403:SF7">
    <property type="entry name" value="CYTOCHROME C OXIDASE SUBUNIT 3"/>
    <property type="match status" value="1"/>
</dbReference>
<evidence type="ECO:0000256" key="9">
    <source>
        <dbReference type="SAM" id="Phobius"/>
    </source>
</evidence>
<evidence type="ECO:0000259" key="10">
    <source>
        <dbReference type="PROSITE" id="PS50253"/>
    </source>
</evidence>
<gene>
    <name evidence="11" type="primary">cox3</name>
</gene>
<keyword evidence="4 8" id="KW-0812">Transmembrane</keyword>
<feature type="transmembrane region" description="Helical" evidence="9">
    <location>
        <begin position="36"/>
        <end position="55"/>
    </location>
</feature>
<evidence type="ECO:0000256" key="6">
    <source>
        <dbReference type="ARBA" id="ARBA00022989"/>
    </source>
</evidence>
<feature type="transmembrane region" description="Helical" evidence="9">
    <location>
        <begin position="76"/>
        <end position="99"/>
    </location>
</feature>
<dbReference type="Gene3D" id="1.20.120.80">
    <property type="entry name" value="Cytochrome c oxidase, subunit III, four-helix bundle"/>
    <property type="match status" value="1"/>
</dbReference>
<evidence type="ECO:0000256" key="4">
    <source>
        <dbReference type="ARBA" id="ARBA00022692"/>
    </source>
</evidence>
<sequence length="258" mass="29228">MNRQQEIEYSPWPFLAGLGTFSMAGSVIGFLHQWNPLWQCVVAAVFLGWVAGLWWRDMVREGTFLGEHTQVERKALWLGFLLFVCSEIMLFVSFFWAFFHSALAPTVEMGCVYPPVGIIPIPIIGSPLVMTGLLVGSGVLANWSLHAVKGNESEACEAMMFALMMSCVFTYYQAVEYYEASFSMRDSVFGSVFFFTTGFHGLHVVGGTIFLVVQLLRMYYGHFSTGHHLGLDMAVLYWHFVDLIWIFVVIFIYGWGGW</sequence>
<dbReference type="InterPro" id="IPR000298">
    <property type="entry name" value="Cyt_c_oxidase-like_su3"/>
</dbReference>
<accession>A0A7D0KJJ7</accession>
<feature type="transmembrane region" description="Helical" evidence="9">
    <location>
        <begin position="12"/>
        <end position="30"/>
    </location>
</feature>
<dbReference type="GO" id="GO:0006123">
    <property type="term" value="P:mitochondrial electron transport, cytochrome c to oxygen"/>
    <property type="evidence" value="ECO:0007669"/>
    <property type="project" value="TreeGrafter"/>
</dbReference>
<dbReference type="InterPro" id="IPR013833">
    <property type="entry name" value="Cyt_c_oxidase_su3_a-hlx"/>
</dbReference>
<keyword evidence="6 9" id="KW-1133">Transmembrane helix</keyword>
<feature type="domain" description="Heme-copper oxidase subunit III family profile" evidence="10">
    <location>
        <begin position="1"/>
        <end position="257"/>
    </location>
</feature>
<feature type="transmembrane region" description="Helical" evidence="9">
    <location>
        <begin position="234"/>
        <end position="255"/>
    </location>
</feature>
<dbReference type="CDD" id="cd01665">
    <property type="entry name" value="Cyt_c_Oxidase_III"/>
    <property type="match status" value="1"/>
</dbReference>
<comment type="subcellular location">
    <subcellularLocation>
        <location evidence="1">Membrane</location>
        <topology evidence="1">Multi-pass membrane protein</topology>
    </subcellularLocation>
</comment>
<evidence type="ECO:0000313" key="11">
    <source>
        <dbReference type="EMBL" id="QDH82322.1"/>
    </source>
</evidence>
<dbReference type="PANTHER" id="PTHR11403">
    <property type="entry name" value="CYTOCHROME C OXIDASE SUBUNIT III"/>
    <property type="match status" value="1"/>
</dbReference>
<protein>
    <recommendedName>
        <fullName evidence="3 8">Cytochrome c oxidase subunit 3</fullName>
    </recommendedName>
</protein>
<dbReference type="AlphaFoldDB" id="A0A7D0KJJ7"/>
<evidence type="ECO:0000256" key="3">
    <source>
        <dbReference type="ARBA" id="ARBA00015944"/>
    </source>
</evidence>
<evidence type="ECO:0000256" key="2">
    <source>
        <dbReference type="ARBA" id="ARBA00010581"/>
    </source>
</evidence>
<dbReference type="Gene3D" id="1.10.287.70">
    <property type="match status" value="1"/>
</dbReference>
<dbReference type="SUPFAM" id="SSF81452">
    <property type="entry name" value="Cytochrome c oxidase subunit III-like"/>
    <property type="match status" value="1"/>
</dbReference>
<dbReference type="GO" id="GO:0016020">
    <property type="term" value="C:membrane"/>
    <property type="evidence" value="ECO:0007669"/>
    <property type="project" value="UniProtKB-SubCell"/>
</dbReference>
<geneLocation type="mitochondrion" evidence="11"/>
<comment type="similarity">
    <text evidence="2 8">Belongs to the cytochrome c oxidase subunit 3 family.</text>
</comment>
<keyword evidence="8 11" id="KW-0496">Mitochondrion</keyword>
<organism evidence="11">
    <name type="scientific">Anadara consociata</name>
    <dbReference type="NCBI Taxonomy" id="2592665"/>
    <lineage>
        <taxon>Eukaryota</taxon>
        <taxon>Metazoa</taxon>
        <taxon>Spiralia</taxon>
        <taxon>Lophotrochozoa</taxon>
        <taxon>Mollusca</taxon>
        <taxon>Bivalvia</taxon>
        <taxon>Autobranchia</taxon>
        <taxon>Pteriomorphia</taxon>
        <taxon>Arcoida</taxon>
        <taxon>Arcoidea</taxon>
        <taxon>Arcidae</taxon>
        <taxon>Anadara</taxon>
    </lineage>
</organism>
<dbReference type="Pfam" id="PF00510">
    <property type="entry name" value="COX3"/>
    <property type="match status" value="1"/>
</dbReference>
<dbReference type="InterPro" id="IPR035973">
    <property type="entry name" value="Cyt_c_oxidase_su3-like_sf"/>
</dbReference>
<dbReference type="InterPro" id="IPR033945">
    <property type="entry name" value="Cyt_c_oxase_su3_dom"/>
</dbReference>
<comment type="function">
    <text evidence="8">Component of the cytochrome c oxidase, the last enzyme in the mitochondrial electron transport chain which drives oxidative phosphorylation. The respiratory chain contains 3 multisubunit complexes succinate dehydrogenase (complex II, CII), ubiquinol-cytochrome c oxidoreductase (cytochrome b-c1 complex, complex III, CIII) and cytochrome c oxidase (complex IV, CIV), that cooperate to transfer electrons derived from NADH and succinate to molecular oxygen, creating an electrochemical gradient over the inner membrane that drives transmembrane transport and the ATP synthase. Cytochrome c oxidase is the component of the respiratory chain that catalyzes the reduction of oxygen to water. Electrons originating from reduced cytochrome c in the intermembrane space (IMS) are transferred via the dinuclear copper A center (CU(A)) of subunit 2 and heme A of subunit 1 to the active site in subunit 1, a binuclear center (BNC) formed by heme A3 and copper B (CU(B)). The BNC reduces molecular oxygen to 2 water molecules using 4 electrons from cytochrome c in the IMS and 4 protons from the mitochondrial matrix.</text>
</comment>
<dbReference type="InterPro" id="IPR024791">
    <property type="entry name" value="Cyt_c/ubiquinol_Oxase_su3"/>
</dbReference>
<evidence type="ECO:0000256" key="5">
    <source>
        <dbReference type="ARBA" id="ARBA00022967"/>
    </source>
</evidence>
<name>A0A7D0KJJ7_9BIVA</name>
<evidence type="ECO:0000256" key="8">
    <source>
        <dbReference type="RuleBase" id="RU003375"/>
    </source>
</evidence>
<feature type="transmembrane region" description="Helical" evidence="9">
    <location>
        <begin position="192"/>
        <end position="213"/>
    </location>
</feature>
<keyword evidence="5" id="KW-1278">Translocase</keyword>
<dbReference type="EMBL" id="MH535977">
    <property type="protein sequence ID" value="QDH82322.1"/>
    <property type="molecule type" value="Genomic_DNA"/>
</dbReference>
<keyword evidence="7 9" id="KW-0472">Membrane</keyword>
<feature type="transmembrane region" description="Helical" evidence="9">
    <location>
        <begin position="119"/>
        <end position="143"/>
    </location>
</feature>
<proteinExistence type="inferred from homology"/>
<evidence type="ECO:0000256" key="7">
    <source>
        <dbReference type="ARBA" id="ARBA00023136"/>
    </source>
</evidence>